<dbReference type="SUPFAM" id="SSF46785">
    <property type="entry name" value="Winged helix' DNA-binding domain"/>
    <property type="match status" value="2"/>
</dbReference>
<proteinExistence type="predicted"/>
<keyword evidence="6" id="KW-0342">GTP-binding</keyword>
<dbReference type="Gene3D" id="1.10.10.2770">
    <property type="match status" value="1"/>
</dbReference>
<dbReference type="PROSITE" id="PS51722">
    <property type="entry name" value="G_TR_2"/>
    <property type="match status" value="1"/>
</dbReference>
<protein>
    <recommendedName>
        <fullName evidence="2">Selenocysteine-specific elongation factor</fullName>
    </recommendedName>
    <alternativeName>
        <fullName evidence="8">SelB translation factor</fullName>
    </alternativeName>
</protein>
<dbReference type="InterPro" id="IPR004535">
    <property type="entry name" value="Transl_elong_SelB"/>
</dbReference>
<dbReference type="InterPro" id="IPR004161">
    <property type="entry name" value="EFTu-like_2"/>
</dbReference>
<sequence length="616" mass="66390">MKNIIVGTAGHIDHGKTTLVRALTGIDTDRLEEEKRRGITIDLGFAHMEHAGIRFGFVDVPGHERFVKNMLAGAGGIDMVLLVIGADESIKPQTREHFDICRLLDIRQGLVVLTKSDAVDEEILELARMEAAEFVAGSFLEGAPIVAVSGVTGAGLPALREAMTAMAARTKGRDTTAPFRLPIDRSFTLKGFGTVVTGTLTAGQLNVEQEVEVHPGGRRLRVRGVQVHGGAVDKAYAGQRTAVNLAGVEASELSRGMVLTPPDLFLPTQALDCSFTLLPGAQALKHRAPIHFHAGTAEVEAQVRMLRGTEPLQPGSTGFVRLLLNEPLLLLPGDRFIARMFSPVITIGGGVVLDNAPPLRMKKPLVLDRLALLEGAPLPVRMSLFAQEDPAGCTVAALAARVGATPEALHAAAAQAGLVFVRAAEPRFIAQAALETCAAGLRLALAGFHKQNPLLRGMPRTSASVPAFLLDTLLGSMKDVVAEEDLLRLGSHRLQLKGEEDEASGRIEALFRDAGLSVPAVNEVLAKSGVDANRARTLLQILLKDKKLVRISTDLIYHAEALIYLKELLTPRKGVRFGVAEFKDWTGVSRKYAIPLLEFLDRERVTRREGDQRMIL</sequence>
<dbReference type="InterPro" id="IPR057335">
    <property type="entry name" value="Beta-barrel_SelB"/>
</dbReference>
<dbReference type="Pfam" id="PF09107">
    <property type="entry name" value="WHD_3rd_SelB"/>
    <property type="match status" value="1"/>
</dbReference>
<dbReference type="InterPro" id="IPR005225">
    <property type="entry name" value="Small_GTP-bd"/>
</dbReference>
<comment type="function">
    <text evidence="7">Translation factor necessary for the incorporation of selenocysteine into proteins. It probably replaces EF-Tu for the insertion of selenocysteine directed by the UGA codon. SelB binds GTP and GDP.</text>
</comment>
<dbReference type="NCBIfam" id="TIGR00475">
    <property type="entry name" value="selB"/>
    <property type="match status" value="1"/>
</dbReference>
<feature type="domain" description="Tr-type G" evidence="9">
    <location>
        <begin position="1"/>
        <end position="171"/>
    </location>
</feature>
<keyword evidence="5" id="KW-0648">Protein biosynthesis</keyword>
<dbReference type="GO" id="GO:0003924">
    <property type="term" value="F:GTPase activity"/>
    <property type="evidence" value="ECO:0007669"/>
    <property type="project" value="InterPro"/>
</dbReference>
<dbReference type="GO" id="GO:0001514">
    <property type="term" value="P:selenocysteine incorporation"/>
    <property type="evidence" value="ECO:0007669"/>
    <property type="project" value="InterPro"/>
</dbReference>
<dbReference type="RefSeq" id="WP_194447373.1">
    <property type="nucleotide sequence ID" value="NZ_CP063849.1"/>
</dbReference>
<keyword evidence="11" id="KW-1185">Reference proteome</keyword>
<dbReference type="Gene3D" id="3.40.50.300">
    <property type="entry name" value="P-loop containing nucleotide triphosphate hydrolases"/>
    <property type="match status" value="1"/>
</dbReference>
<dbReference type="InterPro" id="IPR036390">
    <property type="entry name" value="WH_DNA-bd_sf"/>
</dbReference>
<evidence type="ECO:0000256" key="4">
    <source>
        <dbReference type="ARBA" id="ARBA00022741"/>
    </source>
</evidence>
<dbReference type="AlphaFoldDB" id="A0A7S7SIH8"/>
<dbReference type="Pfam" id="PF03144">
    <property type="entry name" value="GTP_EFTU_D2"/>
    <property type="match status" value="1"/>
</dbReference>
<dbReference type="Pfam" id="PF00009">
    <property type="entry name" value="GTP_EFTU"/>
    <property type="match status" value="1"/>
</dbReference>
<dbReference type="CDD" id="cd15491">
    <property type="entry name" value="selB_III"/>
    <property type="match status" value="1"/>
</dbReference>
<dbReference type="InterPro" id="IPR031157">
    <property type="entry name" value="G_TR_CS"/>
</dbReference>
<evidence type="ECO:0000259" key="9">
    <source>
        <dbReference type="PROSITE" id="PS51722"/>
    </source>
</evidence>
<evidence type="ECO:0000256" key="7">
    <source>
        <dbReference type="ARBA" id="ARBA00025526"/>
    </source>
</evidence>
<dbReference type="Pfam" id="PF25461">
    <property type="entry name" value="Beta-barrel_SelB"/>
    <property type="match status" value="1"/>
</dbReference>
<dbReference type="GO" id="GO:0005525">
    <property type="term" value="F:GTP binding"/>
    <property type="evidence" value="ECO:0007669"/>
    <property type="project" value="UniProtKB-KW"/>
</dbReference>
<evidence type="ECO:0000256" key="6">
    <source>
        <dbReference type="ARBA" id="ARBA00023134"/>
    </source>
</evidence>
<dbReference type="CDD" id="cd04171">
    <property type="entry name" value="SelB"/>
    <property type="match status" value="1"/>
</dbReference>
<dbReference type="GO" id="GO:0005829">
    <property type="term" value="C:cytosol"/>
    <property type="evidence" value="ECO:0007669"/>
    <property type="project" value="TreeGrafter"/>
</dbReference>
<gene>
    <name evidence="10" type="primary">selB</name>
    <name evidence="10" type="ORF">IRI77_23120</name>
</gene>
<evidence type="ECO:0000256" key="8">
    <source>
        <dbReference type="ARBA" id="ARBA00031615"/>
    </source>
</evidence>
<evidence type="ECO:0000256" key="2">
    <source>
        <dbReference type="ARBA" id="ARBA00015953"/>
    </source>
</evidence>
<dbReference type="SUPFAM" id="SSF50447">
    <property type="entry name" value="Translation proteins"/>
    <property type="match status" value="1"/>
</dbReference>
<keyword evidence="4" id="KW-0547">Nucleotide-binding</keyword>
<dbReference type="GO" id="GO:0003723">
    <property type="term" value="F:RNA binding"/>
    <property type="evidence" value="ECO:0007669"/>
    <property type="project" value="InterPro"/>
</dbReference>
<dbReference type="EMBL" id="CP063849">
    <property type="protein sequence ID" value="QOY85703.1"/>
    <property type="molecule type" value="Genomic_DNA"/>
</dbReference>
<dbReference type="SUPFAM" id="SSF52540">
    <property type="entry name" value="P-loop containing nucleoside triphosphate hydrolases"/>
    <property type="match status" value="1"/>
</dbReference>
<dbReference type="Gene3D" id="1.10.10.10">
    <property type="entry name" value="Winged helix-like DNA-binding domain superfamily/Winged helix DNA-binding domain"/>
    <property type="match status" value="1"/>
</dbReference>
<dbReference type="InterPro" id="IPR027417">
    <property type="entry name" value="P-loop_NTPase"/>
</dbReference>
<comment type="subcellular location">
    <subcellularLocation>
        <location evidence="1">Cytoplasm</location>
    </subcellularLocation>
</comment>
<name>A0A7S7SIH8_PALFE</name>
<reference evidence="10 11" key="1">
    <citation type="submission" date="2020-10" db="EMBL/GenBank/DDBJ databases">
        <title>Complete genome sequence of Paludibaculum fermentans P105T, a facultatively anaerobic acidobacterium capable of dissimilatory Fe(III) reduction.</title>
        <authorList>
            <person name="Dedysh S.N."/>
            <person name="Beletsky A.V."/>
            <person name="Kulichevskaya I.S."/>
            <person name="Mardanov A.V."/>
            <person name="Ravin N.V."/>
        </authorList>
    </citation>
    <scope>NUCLEOTIDE SEQUENCE [LARGE SCALE GENOMIC DNA]</scope>
    <source>
        <strain evidence="10 11">P105</strain>
    </source>
</reference>
<dbReference type="SUPFAM" id="SSF50465">
    <property type="entry name" value="EF-Tu/eEF-1alpha/eIF2-gamma C-terminal domain"/>
    <property type="match status" value="1"/>
</dbReference>
<dbReference type="InterPro" id="IPR009000">
    <property type="entry name" value="Transl_B-barrel_sf"/>
</dbReference>
<dbReference type="NCBIfam" id="TIGR00231">
    <property type="entry name" value="small_GTP"/>
    <property type="match status" value="1"/>
</dbReference>
<evidence type="ECO:0000313" key="10">
    <source>
        <dbReference type="EMBL" id="QOY85703.1"/>
    </source>
</evidence>
<keyword evidence="3" id="KW-0963">Cytoplasm</keyword>
<dbReference type="KEGG" id="pfer:IRI77_23120"/>
<evidence type="ECO:0000256" key="5">
    <source>
        <dbReference type="ARBA" id="ARBA00022917"/>
    </source>
</evidence>
<dbReference type="CDD" id="cd03696">
    <property type="entry name" value="SelB_II"/>
    <property type="match status" value="1"/>
</dbReference>
<accession>A0A7S7SIH8</accession>
<dbReference type="InterPro" id="IPR000795">
    <property type="entry name" value="T_Tr_GTP-bd_dom"/>
</dbReference>
<dbReference type="Proteomes" id="UP000593892">
    <property type="component" value="Chromosome"/>
</dbReference>
<evidence type="ECO:0000256" key="1">
    <source>
        <dbReference type="ARBA" id="ARBA00004496"/>
    </source>
</evidence>
<dbReference type="InterPro" id="IPR015191">
    <property type="entry name" value="SelB_WHD4"/>
</dbReference>
<dbReference type="PANTHER" id="PTHR43721">
    <property type="entry name" value="ELONGATION FACTOR TU-RELATED"/>
    <property type="match status" value="1"/>
</dbReference>
<dbReference type="PROSITE" id="PS00301">
    <property type="entry name" value="G_TR_1"/>
    <property type="match status" value="1"/>
</dbReference>
<dbReference type="InterPro" id="IPR036388">
    <property type="entry name" value="WH-like_DNA-bd_sf"/>
</dbReference>
<dbReference type="InterPro" id="IPR050055">
    <property type="entry name" value="EF-Tu_GTPase"/>
</dbReference>
<dbReference type="Gene3D" id="2.40.30.10">
    <property type="entry name" value="Translation factors"/>
    <property type="match status" value="1"/>
</dbReference>
<dbReference type="PANTHER" id="PTHR43721:SF22">
    <property type="entry name" value="ELONGATION FACTOR TU, MITOCHONDRIAL"/>
    <property type="match status" value="1"/>
</dbReference>
<evidence type="ECO:0000313" key="11">
    <source>
        <dbReference type="Proteomes" id="UP000593892"/>
    </source>
</evidence>
<dbReference type="InterPro" id="IPR009001">
    <property type="entry name" value="Transl_elong_EF1A/Init_IF2_C"/>
</dbReference>
<evidence type="ECO:0000256" key="3">
    <source>
        <dbReference type="ARBA" id="ARBA00022490"/>
    </source>
</evidence>
<dbReference type="GO" id="GO:0003746">
    <property type="term" value="F:translation elongation factor activity"/>
    <property type="evidence" value="ECO:0007669"/>
    <property type="project" value="UniProtKB-KW"/>
</dbReference>
<keyword evidence="10" id="KW-0251">Elongation factor</keyword>
<organism evidence="10 11">
    <name type="scientific">Paludibaculum fermentans</name>
    <dbReference type="NCBI Taxonomy" id="1473598"/>
    <lineage>
        <taxon>Bacteria</taxon>
        <taxon>Pseudomonadati</taxon>
        <taxon>Acidobacteriota</taxon>
        <taxon>Terriglobia</taxon>
        <taxon>Bryobacterales</taxon>
        <taxon>Bryobacteraceae</taxon>
        <taxon>Paludibaculum</taxon>
    </lineage>
</organism>